<organism evidence="1 2">
    <name type="scientific">Trema orientale</name>
    <name type="common">Charcoal tree</name>
    <name type="synonym">Celtis orientalis</name>
    <dbReference type="NCBI Taxonomy" id="63057"/>
    <lineage>
        <taxon>Eukaryota</taxon>
        <taxon>Viridiplantae</taxon>
        <taxon>Streptophyta</taxon>
        <taxon>Embryophyta</taxon>
        <taxon>Tracheophyta</taxon>
        <taxon>Spermatophyta</taxon>
        <taxon>Magnoliopsida</taxon>
        <taxon>eudicotyledons</taxon>
        <taxon>Gunneridae</taxon>
        <taxon>Pentapetalae</taxon>
        <taxon>rosids</taxon>
        <taxon>fabids</taxon>
        <taxon>Rosales</taxon>
        <taxon>Cannabaceae</taxon>
        <taxon>Trema</taxon>
    </lineage>
</organism>
<sequence length="85" mass="9180">MRGKKRKKLAQNRIILECLLEVSLGVSSPEPLVPIVRTVVLAAVNRYLGPSLSHEVKKEVALKGSFNFKEGLNGHICSLTASAAP</sequence>
<name>A0A2P5F6V8_TREOI</name>
<evidence type="ECO:0000313" key="1">
    <source>
        <dbReference type="EMBL" id="PON93528.1"/>
    </source>
</evidence>
<comment type="caution">
    <text evidence="1">The sequence shown here is derived from an EMBL/GenBank/DDBJ whole genome shotgun (WGS) entry which is preliminary data.</text>
</comment>
<dbReference type="InParanoid" id="A0A2P5F6V8"/>
<accession>A0A2P5F6V8</accession>
<keyword evidence="2" id="KW-1185">Reference proteome</keyword>
<dbReference type="EMBL" id="JXTC01000058">
    <property type="protein sequence ID" value="PON93528.1"/>
    <property type="molecule type" value="Genomic_DNA"/>
</dbReference>
<reference evidence="2" key="1">
    <citation type="submission" date="2016-06" db="EMBL/GenBank/DDBJ databases">
        <title>Parallel loss of symbiosis genes in relatives of nitrogen-fixing non-legume Parasponia.</title>
        <authorList>
            <person name="Van Velzen R."/>
            <person name="Holmer R."/>
            <person name="Bu F."/>
            <person name="Rutten L."/>
            <person name="Van Zeijl A."/>
            <person name="Liu W."/>
            <person name="Santuari L."/>
            <person name="Cao Q."/>
            <person name="Sharma T."/>
            <person name="Shen D."/>
            <person name="Roswanjaya Y."/>
            <person name="Wardhani T."/>
            <person name="Kalhor M.S."/>
            <person name="Jansen J."/>
            <person name="Van den Hoogen J."/>
            <person name="Gungor B."/>
            <person name="Hartog M."/>
            <person name="Hontelez J."/>
            <person name="Verver J."/>
            <person name="Yang W.-C."/>
            <person name="Schijlen E."/>
            <person name="Repin R."/>
            <person name="Schilthuizen M."/>
            <person name="Schranz E."/>
            <person name="Heidstra R."/>
            <person name="Miyata K."/>
            <person name="Fedorova E."/>
            <person name="Kohlen W."/>
            <person name="Bisseling T."/>
            <person name="Smit S."/>
            <person name="Geurts R."/>
        </authorList>
    </citation>
    <scope>NUCLEOTIDE SEQUENCE [LARGE SCALE GENOMIC DNA]</scope>
    <source>
        <strain evidence="2">cv. RG33-2</strain>
    </source>
</reference>
<dbReference type="AlphaFoldDB" id="A0A2P5F6V8"/>
<proteinExistence type="predicted"/>
<dbReference type="Proteomes" id="UP000237000">
    <property type="component" value="Unassembled WGS sequence"/>
</dbReference>
<evidence type="ECO:0000313" key="2">
    <source>
        <dbReference type="Proteomes" id="UP000237000"/>
    </source>
</evidence>
<gene>
    <name evidence="1" type="ORF">TorRG33x02_108060</name>
</gene>
<protein>
    <submittedName>
        <fullName evidence="1">Uncharacterized protein</fullName>
    </submittedName>
</protein>